<feature type="region of interest" description="Disordered" evidence="1">
    <location>
        <begin position="1175"/>
        <end position="1213"/>
    </location>
</feature>
<proteinExistence type="predicted"/>
<evidence type="ECO:0000313" key="2">
    <source>
        <dbReference type="EnsemblMetazoa" id="GMOY009676-PA"/>
    </source>
</evidence>
<dbReference type="EMBL" id="CCAG010000297">
    <property type="status" value="NOT_ANNOTATED_CDS"/>
    <property type="molecule type" value="Genomic_DNA"/>
</dbReference>
<reference evidence="2" key="1">
    <citation type="submission" date="2020-05" db="UniProtKB">
        <authorList>
            <consortium name="EnsemblMetazoa"/>
        </authorList>
    </citation>
    <scope>IDENTIFICATION</scope>
    <source>
        <strain evidence="2">Yale</strain>
    </source>
</reference>
<evidence type="ECO:0008006" key="4">
    <source>
        <dbReference type="Google" id="ProtNLM"/>
    </source>
</evidence>
<dbReference type="PhylomeDB" id="A0A1B0G8N7"/>
<feature type="compositionally biased region" description="Gly residues" evidence="1">
    <location>
        <begin position="1461"/>
        <end position="1471"/>
    </location>
</feature>
<sequence>MMFMTYPYGDFSINDRVPNKAVTLIREIFFCYGYREGEEIALELDSLITSPARISSSTVGYDAVAYSSDAVSSEEVMPSTSEHALNALVARSEAGTSSRALQLSINSNRTAKINDMVARDMAPTTVAGGAGTSHEMNTAATSRNSGSDSLSANENHKIILKLSKTSTTAPESQICQIAPPSVVGNDDLRKVEPLKINLHGSHSHPTIKTPDVTGSSEECSSSAEDEIVCKKHSHEPHIVPKLTIRAAVNEEHGTSHTSIVPKLTIKINDSSSADIGGGSSGSGAMQPAAATPPLPKLTIKTGVDGHSESIISNVSPASSTTSCSSSSNSLSLSSPAINCLNNKCLTSGNTCGTGVPSIPKITIKSLQKPAEKENSENTASNSAAIGTSIGTIPKLTIKTCLPICNEPMDEGSSAKIPKLTIKTGQEHAVIITQHNDSINTSGIPKLTIKTKSLDIPEDGSESPVNEINEKIPKITIKTSNNSETAAVVPKLTINVAQLETSNSPSSPKQAVPKLTISRQQTDMIVTNHHLLALSGNEHEVTVPKMTIKTQNKGDIKSKHSLKPLTIRRTSPIESSGGGGAGDDSTEGEIEEERERQAMASAKLVPKLTIKNLGSPKLKMKVVRESDPQVDLSVGKSVSAAYTINETVVGVGASAARREPGEFDELIHVANGGESSSSQEFCGFSDNITNAMVLFSNCSEVQRAEKNRRNSDDMDIDETLQQQHDPQMFNNLEHFTEHDPPITVTNGSLAPLKLPSQTAHIIDTVDLTSSPSPGNSPAHFNYNEESNCAVSEAPKTVPATNILLECLQREPIPPPLRMPSQLYEQVALPTLQTNLCTVSPASLKYPQLAERLMANGTSNINILSQAACAITNHNADVLSRGTVSEKIIDSIEILDTPEGSPRRSLDDRPEAISPALDTQKSVLPNGLHSHQHHLETSNASLEVFSHNNNTVITSTFANNTNLKRPASVSTPDNCNDMELDMTPIKLRCIENDSSTMATVTFLTDNDRTSSPTVIMTSPTQINNVMSQCQTAENFQKNEAVVPVTSCNAPQKAQSATTTHQRLRKQRHEHLLPISMDEVDPTQLNSNDSLDLNRINTTDNASELTVTQGKRRGRPKKSSIEMKDTNATPVLAATAAEQASKSRRVQLLRKRLAIDMVAAEQPLPIIDEQLESTIAAASGDDNGSRQDLEDLETPKRERTLRAPLRSSRRSQTPTVNVTTEAKVKTRNSNVNTNTPITTDSKCTMMTSTMQHKNNASESILNHFGGGSNSSMSSVISTCSASLMTNATNAMVTTAGASNSNVLSMAAQIDLTMSSSSSCASNSSTTATTTTADVGGSLQSQQTNSSSGGAVGGISVSCVSGGAGGGGSSNNSMLPPTTILSSSDPLPDVVFRPNDFSSIIVTQQLRPPLFMTRTQNEMQDEEMRALMDDNRNESSADNSGDDSATSTSSTSYTLGRGRGRGRGSRGGAGRGGSGRGHRAHRLGRGASAVAKAIAMSRPRCVGALKHTPDPERIKGLFSPSPQVFEEDTRMSADLSQIQVSPAQVGSQLEISQIRQPEFLNNEESQSSVVSCNSILDPNVSMSIIPSTPQNSAAVGGSTSTVKKPKKKKMEVCVAEDTEFTVASIAEYDWPPPKGCCPSKNRDTFMIQEQVALYLGIKSFKRKYPDLPRRQIDMEERNWLQEKGLVSEKMCDLGITAVWASDILDIMYTDFYEKYEEYKDFVRQKHLREIEAKQKALGLNVTGRGLQARDRAMLSASKWNAYFNKTRKEERLNCLDLQTFTINKPMPATSPTATLVNRPVAEAVAMAVKSTQLTEPPTLLKVRISDPPPLRDIYYPLSLVPGQFCEKYYDYTAQELRQVIKIE</sequence>
<organism evidence="2 3">
    <name type="scientific">Glossina morsitans morsitans</name>
    <name type="common">Savannah tsetse fly</name>
    <dbReference type="NCBI Taxonomy" id="37546"/>
    <lineage>
        <taxon>Eukaryota</taxon>
        <taxon>Metazoa</taxon>
        <taxon>Ecdysozoa</taxon>
        <taxon>Arthropoda</taxon>
        <taxon>Hexapoda</taxon>
        <taxon>Insecta</taxon>
        <taxon>Pterygota</taxon>
        <taxon>Neoptera</taxon>
        <taxon>Endopterygota</taxon>
        <taxon>Diptera</taxon>
        <taxon>Brachycera</taxon>
        <taxon>Muscomorpha</taxon>
        <taxon>Hippoboscoidea</taxon>
        <taxon>Glossinidae</taxon>
        <taxon>Glossina</taxon>
    </lineage>
</organism>
<name>A0A1B0G8N7_GLOMM</name>
<feature type="region of interest" description="Disordered" evidence="1">
    <location>
        <begin position="127"/>
        <end position="151"/>
    </location>
</feature>
<protein>
    <recommendedName>
        <fullName evidence="4">PHD finger protein 10</fullName>
    </recommendedName>
</protein>
<feature type="compositionally biased region" description="Low complexity" evidence="1">
    <location>
        <begin position="1438"/>
        <end position="1452"/>
    </location>
</feature>
<dbReference type="STRING" id="37546.A0A1B0G8N7"/>
<dbReference type="VEuPathDB" id="VectorBase:GMOY009676"/>
<feature type="region of interest" description="Disordered" evidence="1">
    <location>
        <begin position="1314"/>
        <end position="1346"/>
    </location>
</feature>
<feature type="region of interest" description="Disordered" evidence="1">
    <location>
        <begin position="1100"/>
        <end position="1124"/>
    </location>
</feature>
<evidence type="ECO:0000313" key="3">
    <source>
        <dbReference type="Proteomes" id="UP000092444"/>
    </source>
</evidence>
<feature type="compositionally biased region" description="Basic and acidic residues" evidence="1">
    <location>
        <begin position="1180"/>
        <end position="1198"/>
    </location>
</feature>
<feature type="region of interest" description="Disordered" evidence="1">
    <location>
        <begin position="1428"/>
        <end position="1485"/>
    </location>
</feature>
<feature type="region of interest" description="Disordered" evidence="1">
    <location>
        <begin position="563"/>
        <end position="599"/>
    </location>
</feature>
<feature type="region of interest" description="Disordered" evidence="1">
    <location>
        <begin position="199"/>
        <end position="218"/>
    </location>
</feature>
<keyword evidence="3" id="KW-1185">Reference proteome</keyword>
<dbReference type="EnsemblMetazoa" id="GMOY009676-RA">
    <property type="protein sequence ID" value="GMOY009676-PA"/>
    <property type="gene ID" value="GMOY009676"/>
</dbReference>
<dbReference type="CDD" id="cd21085">
    <property type="entry name" value="WH_NTD_PHF10"/>
    <property type="match status" value="1"/>
</dbReference>
<accession>A0A1B0G8N7</accession>
<feature type="compositionally biased region" description="Low complexity" evidence="1">
    <location>
        <begin position="1314"/>
        <end position="1329"/>
    </location>
</feature>
<feature type="compositionally biased region" description="Polar residues" evidence="1">
    <location>
        <begin position="134"/>
        <end position="151"/>
    </location>
</feature>
<evidence type="ECO:0000256" key="1">
    <source>
        <dbReference type="SAM" id="MobiDB-lite"/>
    </source>
</evidence>
<dbReference type="Proteomes" id="UP000092444">
    <property type="component" value="Unassembled WGS sequence"/>
</dbReference>